<gene>
    <name evidence="2" type="ORF">ACFSR9_11910</name>
</gene>
<feature type="compositionally biased region" description="Polar residues" evidence="1">
    <location>
        <begin position="31"/>
        <end position="48"/>
    </location>
</feature>
<reference evidence="3" key="1">
    <citation type="journal article" date="2019" name="Int. J. Syst. Evol. Microbiol.">
        <title>The Global Catalogue of Microorganisms (GCM) 10K type strain sequencing project: providing services to taxonomists for standard genome sequencing and annotation.</title>
        <authorList>
            <consortium name="The Broad Institute Genomics Platform"/>
            <consortium name="The Broad Institute Genome Sequencing Center for Infectious Disease"/>
            <person name="Wu L."/>
            <person name="Ma J."/>
        </authorList>
    </citation>
    <scope>NUCLEOTIDE SEQUENCE [LARGE SCALE GENOMIC DNA]</scope>
    <source>
        <strain evidence="3">KCTC 33842</strain>
    </source>
</reference>
<feature type="compositionally biased region" description="Basic and acidic residues" evidence="1">
    <location>
        <begin position="19"/>
        <end position="30"/>
    </location>
</feature>
<dbReference type="RefSeq" id="WP_386846072.1">
    <property type="nucleotide sequence ID" value="NZ_JBHUMK010000052.1"/>
</dbReference>
<evidence type="ECO:0000313" key="2">
    <source>
        <dbReference type="EMBL" id="MFD2610137.1"/>
    </source>
</evidence>
<organism evidence="2 3">
    <name type="scientific">Deinococcus taklimakanensis</name>
    <dbReference type="NCBI Taxonomy" id="536443"/>
    <lineage>
        <taxon>Bacteria</taxon>
        <taxon>Thermotogati</taxon>
        <taxon>Deinococcota</taxon>
        <taxon>Deinococci</taxon>
        <taxon>Deinococcales</taxon>
        <taxon>Deinococcaceae</taxon>
        <taxon>Deinococcus</taxon>
    </lineage>
</organism>
<dbReference type="EMBL" id="JBHUMK010000052">
    <property type="protein sequence ID" value="MFD2610137.1"/>
    <property type="molecule type" value="Genomic_DNA"/>
</dbReference>
<proteinExistence type="predicted"/>
<name>A0ABW5P7P5_9DEIO</name>
<feature type="region of interest" description="Disordered" evidence="1">
    <location>
        <begin position="16"/>
        <end position="49"/>
    </location>
</feature>
<dbReference type="Proteomes" id="UP001597475">
    <property type="component" value="Unassembled WGS sequence"/>
</dbReference>
<evidence type="ECO:0000313" key="3">
    <source>
        <dbReference type="Proteomes" id="UP001597475"/>
    </source>
</evidence>
<accession>A0ABW5P7P5</accession>
<evidence type="ECO:0000256" key="1">
    <source>
        <dbReference type="SAM" id="MobiDB-lite"/>
    </source>
</evidence>
<sequence>MSKKNSRMAVAPAHLAVLPKERYEKRERKNSSTTAKVGNKAPVSTSAKPGQLIVMSRVSKTSSPTLRGFRNFSQDVHVVPPSETVRSALPDVDLVVVTHPALTGEREAIRRVTAQIDRWIQEGRVTRPVAPRRTMVDGEEVIDVELYVPRQDWLDDRHRELRQALRALQTDRLTIIPSIVPELRAG</sequence>
<protein>
    <submittedName>
        <fullName evidence="2">Uncharacterized protein</fullName>
    </submittedName>
</protein>
<keyword evidence="3" id="KW-1185">Reference proteome</keyword>
<comment type="caution">
    <text evidence="2">The sequence shown here is derived from an EMBL/GenBank/DDBJ whole genome shotgun (WGS) entry which is preliminary data.</text>
</comment>